<organism evidence="3 4">
    <name type="scientific">Pinctada imbricata</name>
    <name type="common">Atlantic pearl-oyster</name>
    <name type="synonym">Pinctada martensii</name>
    <dbReference type="NCBI Taxonomy" id="66713"/>
    <lineage>
        <taxon>Eukaryota</taxon>
        <taxon>Metazoa</taxon>
        <taxon>Spiralia</taxon>
        <taxon>Lophotrochozoa</taxon>
        <taxon>Mollusca</taxon>
        <taxon>Bivalvia</taxon>
        <taxon>Autobranchia</taxon>
        <taxon>Pteriomorphia</taxon>
        <taxon>Pterioida</taxon>
        <taxon>Pterioidea</taxon>
        <taxon>Pteriidae</taxon>
        <taxon>Pinctada</taxon>
    </lineage>
</organism>
<evidence type="ECO:0000256" key="1">
    <source>
        <dbReference type="SAM" id="SignalP"/>
    </source>
</evidence>
<reference evidence="3" key="1">
    <citation type="submission" date="2019-08" db="EMBL/GenBank/DDBJ databases">
        <title>The improved chromosome-level genome for the pearl oyster Pinctada fucata martensii using PacBio sequencing and Hi-C.</title>
        <authorList>
            <person name="Zheng Z."/>
        </authorList>
    </citation>
    <scope>NUCLEOTIDE SEQUENCE</scope>
    <source>
        <strain evidence="3">ZZ-2019</strain>
        <tissue evidence="3">Adductor muscle</tissue>
    </source>
</reference>
<protein>
    <recommendedName>
        <fullName evidence="2">Apple domain-containing protein</fullName>
    </recommendedName>
</protein>
<dbReference type="Proteomes" id="UP001186944">
    <property type="component" value="Unassembled WGS sequence"/>
</dbReference>
<dbReference type="InterPro" id="IPR003609">
    <property type="entry name" value="Pan_app"/>
</dbReference>
<dbReference type="PROSITE" id="PS50948">
    <property type="entry name" value="PAN"/>
    <property type="match status" value="3"/>
</dbReference>
<dbReference type="PANTHER" id="PTHR36902:SF1">
    <property type="entry name" value="ENRICHED IN SURFACE-LABELED PROTEOME PROTEIN 9"/>
    <property type="match status" value="1"/>
</dbReference>
<sequence>MSTFLFLALFGNIEAFLDTCNGQQSTTASPPGTEPTIPDLPQSFKTNLEINIMDKNMTVDVVEYFDYLGNRVRMDTMRNGYPGTALFDYTNDEAIYVSLGVCQVFNLTSRAEILAIFGQQMDNGLPHVMDSNYVLKFGSKYGESYMGSDVIRGINVEHWQACVYWSQFNRSYTVDYYFSAPGEWSTSSGFVSVPVRAEARGNGIHHIYDYYSFITGVGGDPDTLFETPAGVICKGRKNTHSLPRLAQQFYYRQEIIYPVPGLVTTTDVWYDEQAKLVRVDYRPIAPGEPTFTTNYLTEIHDFNTGVRYIKDNVLGNCTIYPLLNTSFGATENIAALQNNGSYMLHIKNPLQFFYLNSNFTYVGKDEFDNYPNDGDSGTRQSPVMMSVDIPGIGFHQVSNIMDFDSNRPRHSVFDVAACYQESEKLEFKIRFEGKFQPVLTDAFEYQAVLKLQEVTGVTPIRIQNLRLDYDLADLYLHATLLRDTPSTVQFTYVKKMIIEHQDDAVIGNVVLPVQCAQLCTSYTGFVCNSFDFCQGDSAGSCRLSKAHIGDGKSKIIPNSFCDHFSRNVDGSGQLTITNAYAALQRSVYANNFSVTVYIDNNPVWYDSSYRLTRYDYRSTKSEAPYYSTNPMTVIHDFNTGIQYVIDKLYQNCTISPIHPGSYDSELDAQAMVQNKAYILLMKNPLEYFHVSKNVRFIGQRNVRGMECNVYESVVQQYTMPGFPGTYTAVLQFFFLINSWSGSGINSGMSSKDQPVKLDIIIVEKSLYLTYNLYDFEAADPDLSLFDTKVCFSYKDQHHFQITFPGPFHPFLDELSKVFTIEAQEMMSAVSGATILRFTETAVNYDSDNVYLTCTLLEKPAALFDFTKIPGKVTPHDTDATYVTLSSPTECAEACLGQTQFACNSFDYCPSTQNCHLSKLHIQDGDKLFNQTDCDHYSRTVNGSALPSPSLAKAYTNLKNAIYLGKLQVKLPTQNNTSQAKFSSGAVPSGNGLAIDDCAAACLTEELFPCQAFDYCYNDGSCYLSGTHPDSNGTFTQNQTYCFVFGRQYLDSYTAIPGSTMPNTGNMISVMSIISPNLCAQQCSTVSLCRSFDYCDKDQVCYLQSTHILDSVNVTSSMEKAPTCTHYSRNYLNDFRHVANKHFHYGVSILYYGVSVDQCAKLCAELESVSCQTFTYCKSVQQCMLRTENPKNAPAGTIGHNDVCDLYISKSVWLFDFLLNLTRDMKS</sequence>
<comment type="caution">
    <text evidence="3">The sequence shown here is derived from an EMBL/GenBank/DDBJ whole genome shotgun (WGS) entry which is preliminary data.</text>
</comment>
<evidence type="ECO:0000259" key="2">
    <source>
        <dbReference type="PROSITE" id="PS50948"/>
    </source>
</evidence>
<evidence type="ECO:0000313" key="4">
    <source>
        <dbReference type="Proteomes" id="UP001186944"/>
    </source>
</evidence>
<dbReference type="InterPro" id="IPR058831">
    <property type="entry name" value="LolA-like_dom_2nd"/>
</dbReference>
<dbReference type="EMBL" id="VSWD01000010">
    <property type="protein sequence ID" value="KAK3090575.1"/>
    <property type="molecule type" value="Genomic_DNA"/>
</dbReference>
<dbReference type="Pfam" id="PF14295">
    <property type="entry name" value="PAN_4"/>
    <property type="match status" value="1"/>
</dbReference>
<keyword evidence="1" id="KW-0732">Signal</keyword>
<dbReference type="SMART" id="SM00473">
    <property type="entry name" value="PAN_AP"/>
    <property type="match status" value="5"/>
</dbReference>
<dbReference type="Pfam" id="PF00024">
    <property type="entry name" value="PAN_1"/>
    <property type="match status" value="3"/>
</dbReference>
<dbReference type="Gene3D" id="3.50.4.10">
    <property type="entry name" value="Hepatocyte Growth Factor"/>
    <property type="match status" value="5"/>
</dbReference>
<feature type="chain" id="PRO_5041646415" description="Apple domain-containing protein" evidence="1">
    <location>
        <begin position="16"/>
        <end position="1226"/>
    </location>
</feature>
<dbReference type="PANTHER" id="PTHR36902">
    <property type="entry name" value="ENRICHED IN SURFACE-LABELED PROTEOME PROTEIN 9"/>
    <property type="match status" value="1"/>
</dbReference>
<dbReference type="SUPFAM" id="SSF57414">
    <property type="entry name" value="Hairpin loop containing domain-like"/>
    <property type="match status" value="4"/>
</dbReference>
<feature type="domain" description="Apple" evidence="2">
    <location>
        <begin position="853"/>
        <end position="940"/>
    </location>
</feature>
<dbReference type="CDD" id="cd01099">
    <property type="entry name" value="PAN_AP_HGF"/>
    <property type="match status" value="1"/>
</dbReference>
<keyword evidence="4" id="KW-1185">Reference proteome</keyword>
<proteinExistence type="predicted"/>
<dbReference type="AlphaFoldDB" id="A0AA88XRP9"/>
<feature type="domain" description="Apple" evidence="2">
    <location>
        <begin position="484"/>
        <end position="568"/>
    </location>
</feature>
<evidence type="ECO:0000313" key="3">
    <source>
        <dbReference type="EMBL" id="KAK3090575.1"/>
    </source>
</evidence>
<feature type="domain" description="Apple" evidence="2">
    <location>
        <begin position="1041"/>
        <end position="1130"/>
    </location>
</feature>
<feature type="signal peptide" evidence="1">
    <location>
        <begin position="1"/>
        <end position="15"/>
    </location>
</feature>
<dbReference type="Pfam" id="PF25898">
    <property type="entry name" value="LolA_2nd_metazoa"/>
    <property type="match status" value="3"/>
</dbReference>
<accession>A0AA88XRP9</accession>
<gene>
    <name evidence="3" type="ORF">FSP39_012798</name>
</gene>
<name>A0AA88XRP9_PINIB</name>